<feature type="region of interest" description="Disordered" evidence="1">
    <location>
        <begin position="1"/>
        <end position="80"/>
    </location>
</feature>
<reference evidence="2 3" key="1">
    <citation type="submission" date="2020-02" db="EMBL/GenBank/DDBJ databases">
        <authorList>
            <person name="Ferguson B K."/>
        </authorList>
    </citation>
    <scope>NUCLEOTIDE SEQUENCE [LARGE SCALE GENOMIC DNA]</scope>
</reference>
<keyword evidence="3" id="KW-1185">Reference proteome</keyword>
<dbReference type="AlphaFoldDB" id="A0A6H5J4R6"/>
<sequence length="80" mass="9178">MYYNIPKACQDRAQNQRHKLCSTWNSSRQPPPRTQQRHQNAGQPASTPSRSEPRIRGRPTAPASRRQCLAAPESINNNRR</sequence>
<name>A0A6H5J4R6_9HYME</name>
<proteinExistence type="predicted"/>
<evidence type="ECO:0000256" key="1">
    <source>
        <dbReference type="SAM" id="MobiDB-lite"/>
    </source>
</evidence>
<organism evidence="2 3">
    <name type="scientific">Trichogramma brassicae</name>
    <dbReference type="NCBI Taxonomy" id="86971"/>
    <lineage>
        <taxon>Eukaryota</taxon>
        <taxon>Metazoa</taxon>
        <taxon>Ecdysozoa</taxon>
        <taxon>Arthropoda</taxon>
        <taxon>Hexapoda</taxon>
        <taxon>Insecta</taxon>
        <taxon>Pterygota</taxon>
        <taxon>Neoptera</taxon>
        <taxon>Endopterygota</taxon>
        <taxon>Hymenoptera</taxon>
        <taxon>Apocrita</taxon>
        <taxon>Proctotrupomorpha</taxon>
        <taxon>Chalcidoidea</taxon>
        <taxon>Trichogrammatidae</taxon>
        <taxon>Trichogramma</taxon>
    </lineage>
</organism>
<feature type="compositionally biased region" description="Polar residues" evidence="1">
    <location>
        <begin position="38"/>
        <end position="50"/>
    </location>
</feature>
<evidence type="ECO:0000313" key="3">
    <source>
        <dbReference type="Proteomes" id="UP000479190"/>
    </source>
</evidence>
<accession>A0A6H5J4R6</accession>
<dbReference type="EMBL" id="CADCXV010001272">
    <property type="protein sequence ID" value="CAB0043159.1"/>
    <property type="molecule type" value="Genomic_DNA"/>
</dbReference>
<protein>
    <submittedName>
        <fullName evidence="2">Uncharacterized protein</fullName>
    </submittedName>
</protein>
<dbReference type="Proteomes" id="UP000479190">
    <property type="component" value="Unassembled WGS sequence"/>
</dbReference>
<gene>
    <name evidence="2" type="ORF">TBRA_LOCUS14747</name>
</gene>
<evidence type="ECO:0000313" key="2">
    <source>
        <dbReference type="EMBL" id="CAB0043159.1"/>
    </source>
</evidence>